<keyword evidence="4" id="KW-0276">Fatty acid metabolism</keyword>
<evidence type="ECO:0000256" key="7">
    <source>
        <dbReference type="PROSITE-ProRule" id="PRU01363"/>
    </source>
</evidence>
<dbReference type="Gene3D" id="3.40.50.720">
    <property type="entry name" value="NAD(P)-binding Rossmann-like Domain"/>
    <property type="match status" value="1"/>
</dbReference>
<dbReference type="SMART" id="SM00826">
    <property type="entry name" value="PKS_DH"/>
    <property type="match status" value="1"/>
</dbReference>
<evidence type="ECO:0000256" key="5">
    <source>
        <dbReference type="ARBA" id="ARBA00023098"/>
    </source>
</evidence>
<dbReference type="InterPro" id="IPR042104">
    <property type="entry name" value="PKS_dehydratase_sf"/>
</dbReference>
<dbReference type="Gene3D" id="3.40.50.150">
    <property type="entry name" value="Vaccinia Virus protein VP39"/>
    <property type="match status" value="1"/>
</dbReference>
<dbReference type="SMART" id="SM00823">
    <property type="entry name" value="PKS_PP"/>
    <property type="match status" value="1"/>
</dbReference>
<dbReference type="InterPro" id="IPR014030">
    <property type="entry name" value="Ketoacyl_synth_N"/>
</dbReference>
<dbReference type="Gene3D" id="3.10.129.110">
    <property type="entry name" value="Polyketide synthase dehydratase"/>
    <property type="match status" value="1"/>
</dbReference>
<dbReference type="SUPFAM" id="SSF53335">
    <property type="entry name" value="S-adenosyl-L-methionine-dependent methyltransferases"/>
    <property type="match status" value="1"/>
</dbReference>
<dbReference type="GO" id="GO:0031177">
    <property type="term" value="F:phosphopantetheine binding"/>
    <property type="evidence" value="ECO:0007669"/>
    <property type="project" value="InterPro"/>
</dbReference>
<dbReference type="Pfam" id="PF22621">
    <property type="entry name" value="CurL-like_PKS_C"/>
    <property type="match status" value="1"/>
</dbReference>
<evidence type="ECO:0000313" key="11">
    <source>
        <dbReference type="EMBL" id="AOX01051.1"/>
    </source>
</evidence>
<dbReference type="Pfam" id="PF08659">
    <property type="entry name" value="KR"/>
    <property type="match status" value="1"/>
</dbReference>
<dbReference type="InterPro" id="IPR013968">
    <property type="entry name" value="PKS_KR"/>
</dbReference>
<dbReference type="PROSITE" id="PS52019">
    <property type="entry name" value="PKS_MFAS_DH"/>
    <property type="match status" value="1"/>
</dbReference>
<keyword evidence="5" id="KW-0443">Lipid metabolism</keyword>
<dbReference type="InterPro" id="IPR018201">
    <property type="entry name" value="Ketoacyl_synth_AS"/>
</dbReference>
<dbReference type="GO" id="GO:0006633">
    <property type="term" value="P:fatty acid biosynthetic process"/>
    <property type="evidence" value="ECO:0007669"/>
    <property type="project" value="InterPro"/>
</dbReference>
<dbReference type="InterPro" id="IPR036736">
    <property type="entry name" value="ACP-like_sf"/>
</dbReference>
<dbReference type="PROSITE" id="PS52004">
    <property type="entry name" value="KS3_2"/>
    <property type="match status" value="1"/>
</dbReference>
<feature type="domain" description="Ketosynthase family 3 (KS3)" evidence="9">
    <location>
        <begin position="11"/>
        <end position="437"/>
    </location>
</feature>
<dbReference type="InterPro" id="IPR029063">
    <property type="entry name" value="SAM-dependent_MTases_sf"/>
</dbReference>
<evidence type="ECO:0000259" key="10">
    <source>
        <dbReference type="PROSITE" id="PS52019"/>
    </source>
</evidence>
<sequence>MNYLEENMNDNQDIAIIGMSGRCPGAKDIEEFWQNIRDGVESISLSFFSEQELLNSGVEKELINNPSYVRVGSILPNIDMFDAGFFNFSTKEAEELDPQQRLFLECAWEVVEKAGYNPYTYEGAIGVYASMIQSTYLLQGRQESLNPSFLLQQYLSNNLDYFATRVAYKLNLKGPAIGVQTACSSSLVAVHLACQSILNGECDMAIVGGVCIRIPQTVGYLYQDGMITSPDGHCRAFDAKARGTRFNPGLGIVLLKGLEDAIADRDYIYAVIKGSAINNDGSLKVGYTAPSVVGQAAVIAEAQAVAGVEAETITYIEAHGTATQMGDPIEIEALSKVFQQSTQKKGFCAVGSVKTNVGHLEAAAGVMGLIKTTLALNHKLIPPSLDFEQPNPQIDFANSPFYINTTLSEWKSNGTPRRAGVSSFAMGGTNAHVILEEAPKLVKSEDVYRRPLHLLTLSAKTQKALDELVSRYQNYLETNQESQLADICYTANSGRVHHNHRLALIAADQQQLATQLSNLGAGEEVTEVFQKEFSTDSSVPYVAFLFTGQGSQYVNMGRQLYEQAPTFRQALEQCDQILQPYLETSILEIIYPKDEQKSSLLDQTAYTQPAIFALEYALFKLWESWGIKPNVVMGHSVGEYVAACIAEVFSLEDGLKLIAMRGKLMQQLPSGGEMISVMASESQVTEAIKEYSSLVTIAAVNGPESIVISGESGAIATICAQFKNQEIKTKQLQVSHAFHSPLMEPMLTEFEAVAKQVTYNEPKIPLISNVTGTEVGAEITTAEYWVAHVRQPVRFAKSIKTLEEQGYETFLEIGAKPILLGMGRQCVKEDVGEWLPSLRPNQIRLPSEDVALLKGEWQQMLSSLGKLYVKGVKIDWSGFDSDYNRQKVPLPTYPFQRERYWVETNNNFWPQQQFYQGKNLHTLLGQKLNCAVEQQIFASQIGENSPNYLKDHRVFNQALFPTTGYLEIAIAAGNHQLKTSQIVIEDLTITRGWILPTGELTNAQTILTPTDNQSYKFQIFSQLEQQEWRLHTTGKIRKESTPPIQTKIDLEKYKSECNQTIEVKQHYQKFQQVGIDYGNTFQGIQELWSGSNQALGYIKLPEELITQTNDYHFHPALLDAALQVMSHALPATDNDKTYLPVGIEQFRIYKNPGLSLWAYASVISREVETPESLTTIVTIVTPSGEIIAQIKGLQVKLGTKQTLLGIETESIENWLYEVEWRNKGILGKLLPPDFLIPPIEINQKLTPTLTELVTQVDNETTASFETSLEELSKDYIVQALQEMGWSYKPAESFAFDVAAQKLGIVPTHRPLFKRLLQILTESGILKSKNQQWKLAQTLPEVKPTEKISSLQKKYPEETAALTLLSRCGSKLSGVLRGAIDPVELVFPQGDLTAATQLYEESTVALVMNTIVEKSITKAIEKLPKSRGLRLLEIGAGTGGTTSYILPHLNPHQTEYTFTDIGALFTAKAQDKFRDYKFIKYQTLDIEVDPTTQGVEAHHYDVIIAANVLHATTDMKQTLSHVRELLADGGMLVLYEATAKTIWVDLVFGLLEGWWKFRDYELRPDYPLLSRDKWHHVLRETGFTEVVTMPEVEGMAETLSEQTVIVAQGSQRKLEQRNDGSKSWLILADKKGVGQQLATLLRSVGEVCTLVFAGEKYQQIAPGEFSINPNQAKDFEEVIETVAGKSPSLYGVVQCWTTEAGVGQGINSEELGSLSKLGCGTTLSLVQALVKGGLSTVPRLWLVTNGAQAVPAHHPVIPGVAQSSVWGMGKVISWEHPELNCTRIDLDPEETLEGKVDALFNEIWSEDREDQVAWRGDSRYVARLVGSRHRQPVAQQADGKTQKPLSFRSGASYLITGGMGGLGLLVANWMVSKGAKHLVLLGRRSPDDAAIKKITELEMAGASVVVEIADVSDGESIRGVWQRIEESNRPLGGVIHSAGMLSDGVLQNQSWSSFERVMAPKVQGAWHLHQLSLNQSLDFFVLFSSAASLLGSSGQGNHSSANAFLDGLAHYRRTMGLPGLSIHWGAVSQVGEAAERGADVRASKQGMGVISPAQVLESLELLMSGSDVEVGVVPIEWSLWQEKVAQWPFLADWSKTATKETKDNRLLEQLKSVSFMEREKILISHIQNKAARVLARKNHLIDIHKPLIEMGLDSLMSIELRHKIKNELEVDVPMTKFMEGITIAALSNQLNQQLNQSDNTDNIKENNWIEVDL</sequence>
<dbReference type="InterPro" id="IPR014043">
    <property type="entry name" value="Acyl_transferase_dom"/>
</dbReference>
<evidence type="ECO:0000259" key="8">
    <source>
        <dbReference type="PROSITE" id="PS50075"/>
    </source>
</evidence>
<dbReference type="GO" id="GO:0005737">
    <property type="term" value="C:cytoplasm"/>
    <property type="evidence" value="ECO:0007669"/>
    <property type="project" value="TreeGrafter"/>
</dbReference>
<dbReference type="InterPro" id="IPR016036">
    <property type="entry name" value="Malonyl_transacylase_ACP-bd"/>
</dbReference>
<keyword evidence="1" id="KW-0596">Phosphopantetheine</keyword>
<evidence type="ECO:0000259" key="9">
    <source>
        <dbReference type="PROSITE" id="PS52004"/>
    </source>
</evidence>
<dbReference type="STRING" id="1458985.BJP34_17825"/>
<evidence type="ECO:0000256" key="3">
    <source>
        <dbReference type="ARBA" id="ARBA00022679"/>
    </source>
</evidence>
<dbReference type="SUPFAM" id="SSF55048">
    <property type="entry name" value="Probable ACP-binding domain of malonyl-CoA ACP transacylase"/>
    <property type="match status" value="1"/>
</dbReference>
<evidence type="ECO:0000256" key="2">
    <source>
        <dbReference type="ARBA" id="ARBA00022553"/>
    </source>
</evidence>
<evidence type="ECO:0000256" key="6">
    <source>
        <dbReference type="ARBA" id="ARBA00023268"/>
    </source>
</evidence>
<feature type="region of interest" description="N-terminal hotdog fold" evidence="7">
    <location>
        <begin position="921"/>
        <end position="1043"/>
    </location>
</feature>
<dbReference type="PANTHER" id="PTHR43775:SF51">
    <property type="entry name" value="INACTIVE PHENOLPHTHIOCEROL SYNTHESIS POLYKETIDE SYNTHASE TYPE I PKS1-RELATED"/>
    <property type="match status" value="1"/>
</dbReference>
<name>A0A1D8TTS3_9CYAN</name>
<reference evidence="12" key="1">
    <citation type="submission" date="2016-10" db="EMBL/GenBank/DDBJ databases">
        <title>Comparative genomics uncovers the prolific and rare metabolic potential of the cyanobacterial genus Moorea.</title>
        <authorList>
            <person name="Leao T."/>
            <person name="Castelao G."/>
            <person name="Korobeynikov A."/>
            <person name="Monroe E.A."/>
            <person name="Podell S."/>
            <person name="Glukhov E."/>
            <person name="Allen E."/>
            <person name="Gerwick W.H."/>
            <person name="Gerwick L."/>
        </authorList>
    </citation>
    <scope>NUCLEOTIDE SEQUENCE [LARGE SCALE GENOMIC DNA]</scope>
    <source>
        <strain evidence="12">PAL-8-15-08-1</strain>
    </source>
</reference>
<dbReference type="Pfam" id="PF08242">
    <property type="entry name" value="Methyltransf_12"/>
    <property type="match status" value="1"/>
</dbReference>
<keyword evidence="2" id="KW-0597">Phosphoprotein</keyword>
<dbReference type="InterPro" id="IPR020806">
    <property type="entry name" value="PKS_PP-bd"/>
</dbReference>
<dbReference type="InterPro" id="IPR036291">
    <property type="entry name" value="NAD(P)-bd_dom_sf"/>
</dbReference>
<dbReference type="InterPro" id="IPR020807">
    <property type="entry name" value="PKS_DH"/>
</dbReference>
<evidence type="ECO:0000313" key="12">
    <source>
        <dbReference type="Proteomes" id="UP000177870"/>
    </source>
</evidence>
<dbReference type="PROSITE" id="PS00606">
    <property type="entry name" value="KS3_1"/>
    <property type="match status" value="1"/>
</dbReference>
<dbReference type="InterPro" id="IPR049551">
    <property type="entry name" value="PKS_DH_C"/>
</dbReference>
<dbReference type="PANTHER" id="PTHR43775">
    <property type="entry name" value="FATTY ACID SYNTHASE"/>
    <property type="match status" value="1"/>
</dbReference>
<dbReference type="CDD" id="cd02440">
    <property type="entry name" value="AdoMet_MTases"/>
    <property type="match status" value="1"/>
</dbReference>
<gene>
    <name evidence="11" type="ORF">BJP34_17825</name>
</gene>
<dbReference type="InterPro" id="IPR057326">
    <property type="entry name" value="KR_dom"/>
</dbReference>
<dbReference type="InterPro" id="IPR016035">
    <property type="entry name" value="Acyl_Trfase/lysoPLipase"/>
</dbReference>
<dbReference type="SUPFAM" id="SSF52151">
    <property type="entry name" value="FabD/lysophospholipase-like"/>
    <property type="match status" value="1"/>
</dbReference>
<dbReference type="Proteomes" id="UP000177870">
    <property type="component" value="Chromosome"/>
</dbReference>
<feature type="domain" description="PKS/mFAS DH" evidence="10">
    <location>
        <begin position="921"/>
        <end position="1204"/>
    </location>
</feature>
<dbReference type="SUPFAM" id="SSF47336">
    <property type="entry name" value="ACP-like"/>
    <property type="match status" value="1"/>
</dbReference>
<keyword evidence="3" id="KW-0808">Transferase</keyword>
<dbReference type="KEGG" id="mpro:BJP34_17825"/>
<dbReference type="Gene3D" id="3.40.47.10">
    <property type="match status" value="1"/>
</dbReference>
<organism evidence="11 12">
    <name type="scientific">Moorena producens PAL-8-15-08-1</name>
    <dbReference type="NCBI Taxonomy" id="1458985"/>
    <lineage>
        <taxon>Bacteria</taxon>
        <taxon>Bacillati</taxon>
        <taxon>Cyanobacteriota</taxon>
        <taxon>Cyanophyceae</taxon>
        <taxon>Coleofasciculales</taxon>
        <taxon>Coleofasciculaceae</taxon>
        <taxon>Moorena</taxon>
    </lineage>
</organism>
<protein>
    <submittedName>
        <fullName evidence="11">Uncharacterized protein</fullName>
    </submittedName>
</protein>
<dbReference type="PROSITE" id="PS00012">
    <property type="entry name" value="PHOSPHOPANTETHEINE"/>
    <property type="match status" value="1"/>
</dbReference>
<dbReference type="InterPro" id="IPR006162">
    <property type="entry name" value="Ppantetheine_attach_site"/>
</dbReference>
<dbReference type="SUPFAM" id="SSF53901">
    <property type="entry name" value="Thiolase-like"/>
    <property type="match status" value="1"/>
</dbReference>
<dbReference type="InterPro" id="IPR016039">
    <property type="entry name" value="Thiolase-like"/>
</dbReference>
<feature type="active site" description="Proton acceptor; for dehydratase activity" evidence="7">
    <location>
        <position position="952"/>
    </location>
</feature>
<dbReference type="CDD" id="cd08955">
    <property type="entry name" value="KR_2_FAS_SDR_x"/>
    <property type="match status" value="1"/>
</dbReference>
<dbReference type="InterPro" id="IPR009081">
    <property type="entry name" value="PP-bd_ACP"/>
</dbReference>
<dbReference type="Pfam" id="PF00550">
    <property type="entry name" value="PP-binding"/>
    <property type="match status" value="1"/>
</dbReference>
<dbReference type="Pfam" id="PF21089">
    <property type="entry name" value="PKS_DH_N"/>
    <property type="match status" value="1"/>
</dbReference>
<dbReference type="InterPro" id="IPR049900">
    <property type="entry name" value="PKS_mFAS_DH"/>
</dbReference>
<dbReference type="InterPro" id="IPR020841">
    <property type="entry name" value="PKS_Beta-ketoAc_synthase_dom"/>
</dbReference>
<dbReference type="GO" id="GO:0004315">
    <property type="term" value="F:3-oxoacyl-[acyl-carrier-protein] synthase activity"/>
    <property type="evidence" value="ECO:0007669"/>
    <property type="project" value="InterPro"/>
</dbReference>
<dbReference type="GO" id="GO:0004312">
    <property type="term" value="F:fatty acid synthase activity"/>
    <property type="evidence" value="ECO:0007669"/>
    <property type="project" value="TreeGrafter"/>
</dbReference>
<dbReference type="FunFam" id="3.40.47.10:FF:000042">
    <property type="entry name" value="Polyketide synthase Pks13"/>
    <property type="match status" value="1"/>
</dbReference>
<dbReference type="EMBL" id="CP017599">
    <property type="protein sequence ID" value="AOX01051.1"/>
    <property type="molecule type" value="Genomic_DNA"/>
</dbReference>
<dbReference type="Gene3D" id="3.30.70.3290">
    <property type="match status" value="1"/>
</dbReference>
<dbReference type="Pfam" id="PF02801">
    <property type="entry name" value="Ketoacyl-synt_C"/>
    <property type="match status" value="1"/>
</dbReference>
<dbReference type="Pfam" id="PF14765">
    <property type="entry name" value="PS-DH"/>
    <property type="match status" value="1"/>
</dbReference>
<dbReference type="GO" id="GO:0005886">
    <property type="term" value="C:plasma membrane"/>
    <property type="evidence" value="ECO:0007669"/>
    <property type="project" value="TreeGrafter"/>
</dbReference>
<feature type="active site" description="Proton donor; for dehydratase activity" evidence="7">
    <location>
        <position position="1119"/>
    </location>
</feature>
<dbReference type="CDD" id="cd03143">
    <property type="entry name" value="A4_beta-galactosidase_middle_domain"/>
    <property type="match status" value="1"/>
</dbReference>
<dbReference type="SMART" id="SM00825">
    <property type="entry name" value="PKS_KS"/>
    <property type="match status" value="1"/>
</dbReference>
<feature type="region of interest" description="C-terminal hotdog fold" evidence="7">
    <location>
        <begin position="1058"/>
        <end position="1204"/>
    </location>
</feature>
<dbReference type="Pfam" id="PF00698">
    <property type="entry name" value="Acyl_transf_1"/>
    <property type="match status" value="1"/>
</dbReference>
<dbReference type="InterPro" id="IPR014031">
    <property type="entry name" value="Ketoacyl_synth_C"/>
</dbReference>
<proteinExistence type="predicted"/>
<dbReference type="InterPro" id="IPR050091">
    <property type="entry name" value="PKS_NRPS_Biosynth_Enz"/>
</dbReference>
<evidence type="ECO:0000256" key="1">
    <source>
        <dbReference type="ARBA" id="ARBA00022450"/>
    </source>
</evidence>
<dbReference type="InterPro" id="IPR049552">
    <property type="entry name" value="PKS_DH_N"/>
</dbReference>
<accession>A0A1D8TTS3</accession>
<dbReference type="SUPFAM" id="SSF51735">
    <property type="entry name" value="NAD(P)-binding Rossmann-fold domains"/>
    <property type="match status" value="2"/>
</dbReference>
<dbReference type="Gene3D" id="3.40.366.10">
    <property type="entry name" value="Malonyl-Coenzyme A Acyl Carrier Protein, domain 2"/>
    <property type="match status" value="1"/>
</dbReference>
<dbReference type="SMART" id="SM00827">
    <property type="entry name" value="PKS_AT"/>
    <property type="match status" value="1"/>
</dbReference>
<feature type="domain" description="Carrier" evidence="8">
    <location>
        <begin position="2116"/>
        <end position="2193"/>
    </location>
</feature>
<dbReference type="PROSITE" id="PS50075">
    <property type="entry name" value="CARRIER"/>
    <property type="match status" value="1"/>
</dbReference>
<dbReference type="CDD" id="cd00833">
    <property type="entry name" value="PKS"/>
    <property type="match status" value="1"/>
</dbReference>
<dbReference type="GO" id="GO:0071770">
    <property type="term" value="P:DIM/DIP cell wall layer assembly"/>
    <property type="evidence" value="ECO:0007669"/>
    <property type="project" value="TreeGrafter"/>
</dbReference>
<dbReference type="Pfam" id="PF00109">
    <property type="entry name" value="ketoacyl-synt"/>
    <property type="match status" value="1"/>
</dbReference>
<dbReference type="SMART" id="SM00822">
    <property type="entry name" value="PKS_KR"/>
    <property type="match status" value="1"/>
</dbReference>
<evidence type="ECO:0000256" key="4">
    <source>
        <dbReference type="ARBA" id="ARBA00022832"/>
    </source>
</evidence>
<dbReference type="Gene3D" id="1.10.1200.10">
    <property type="entry name" value="ACP-like"/>
    <property type="match status" value="1"/>
</dbReference>
<dbReference type="InterPro" id="IPR013217">
    <property type="entry name" value="Methyltransf_12"/>
</dbReference>
<dbReference type="FunFam" id="3.40.366.10:FF:000002">
    <property type="entry name" value="Probable polyketide synthase 2"/>
    <property type="match status" value="1"/>
</dbReference>
<dbReference type="InterPro" id="IPR001227">
    <property type="entry name" value="Ac_transferase_dom_sf"/>
</dbReference>
<keyword evidence="6" id="KW-0511">Multifunctional enzyme</keyword>